<evidence type="ECO:0000313" key="1">
    <source>
        <dbReference type="EMBL" id="KJU87441.1"/>
    </source>
</evidence>
<dbReference type="Proteomes" id="UP000033423">
    <property type="component" value="Unassembled WGS sequence"/>
</dbReference>
<organism evidence="1 2">
    <name type="scientific">Candidatus Magnetobacterium bavaricum</name>
    <dbReference type="NCBI Taxonomy" id="29290"/>
    <lineage>
        <taxon>Bacteria</taxon>
        <taxon>Pseudomonadati</taxon>
        <taxon>Nitrospirota</taxon>
        <taxon>Thermodesulfovibrionia</taxon>
        <taxon>Thermodesulfovibrionales</taxon>
        <taxon>Candidatus Magnetobacteriaceae</taxon>
        <taxon>Candidatus Magnetobacterium</taxon>
    </lineage>
</organism>
<evidence type="ECO:0000313" key="2">
    <source>
        <dbReference type="Proteomes" id="UP000033423"/>
    </source>
</evidence>
<name>A0A0F3GZV7_9BACT</name>
<protein>
    <submittedName>
        <fullName evidence="1">Uncharacterized protein</fullName>
    </submittedName>
</protein>
<dbReference type="EMBL" id="LACI01000166">
    <property type="protein sequence ID" value="KJU87441.1"/>
    <property type="molecule type" value="Genomic_DNA"/>
</dbReference>
<proteinExistence type="predicted"/>
<gene>
    <name evidence="1" type="ORF">MBAV_000363</name>
</gene>
<keyword evidence="2" id="KW-1185">Reference proteome</keyword>
<reference evidence="1 2" key="1">
    <citation type="submission" date="2015-02" db="EMBL/GenBank/DDBJ databases">
        <title>Single-cell genomics of uncultivated deep-branching MTB reveals a conserved set of magnetosome genes.</title>
        <authorList>
            <person name="Kolinko S."/>
            <person name="Richter M."/>
            <person name="Glockner F.O."/>
            <person name="Brachmann A."/>
            <person name="Schuler D."/>
        </authorList>
    </citation>
    <scope>NUCLEOTIDE SEQUENCE [LARGE SCALE GENOMIC DNA]</scope>
    <source>
        <strain evidence="1">TM-1</strain>
    </source>
</reference>
<comment type="caution">
    <text evidence="1">The sequence shown here is derived from an EMBL/GenBank/DDBJ whole genome shotgun (WGS) entry which is preliminary data.</text>
</comment>
<sequence>MGSNGEILGGSFMVRNVPDNWKMIGTGNFHGNGSKPTTRQDGYNMPIDTLWQDTFSGDVYILGGTGSSGFATNGLPYDWFNE</sequence>
<dbReference type="PATRIC" id="fig|29290.4.peg.485"/>
<dbReference type="AlphaFoldDB" id="A0A0F3GZV7"/>
<accession>A0A0F3GZV7</accession>